<organism evidence="1 2">
    <name type="scientific">Elizabethkingia anophelis R26</name>
    <dbReference type="NCBI Taxonomy" id="1246994"/>
    <lineage>
        <taxon>Bacteria</taxon>
        <taxon>Pseudomonadati</taxon>
        <taxon>Bacteroidota</taxon>
        <taxon>Flavobacteriia</taxon>
        <taxon>Flavobacteriales</taxon>
        <taxon>Weeksellaceae</taxon>
        <taxon>Elizabethkingia</taxon>
    </lineage>
</organism>
<proteinExistence type="predicted"/>
<reference evidence="1 2" key="1">
    <citation type="submission" date="2017-09" db="EMBL/GenBank/DDBJ databases">
        <title>Complete circularized genomes of four mosquito-derived Elizabethkingia anophelis isolates.</title>
        <authorList>
            <person name="Nicholson A.C."/>
            <person name="Xu J."/>
        </authorList>
    </citation>
    <scope>NUCLEOTIDE SEQUENCE [LARGE SCALE GENOMIC DNA]</scope>
    <source>
        <strain evidence="1 2">R26</strain>
    </source>
</reference>
<sequence>MVKGKSGIIILFFFHTVNKGKRSFEISFSYKALSWFGTLLKLTNMGFNSIIDYQNTLQLRSE</sequence>
<keyword evidence="2" id="KW-1185">Reference proteome</keyword>
<gene>
    <name evidence="1" type="ORF">BAZ09_003275</name>
</gene>
<dbReference type="EMBL" id="CP023401">
    <property type="protein sequence ID" value="ATC35288.1"/>
    <property type="molecule type" value="Genomic_DNA"/>
</dbReference>
<name>A0ABM6MQI1_9FLAO</name>
<protein>
    <submittedName>
        <fullName evidence="1">Uncharacterized protein</fullName>
    </submittedName>
</protein>
<evidence type="ECO:0000313" key="2">
    <source>
        <dbReference type="Proteomes" id="UP000190057"/>
    </source>
</evidence>
<dbReference type="Proteomes" id="UP000190057">
    <property type="component" value="Chromosome"/>
</dbReference>
<accession>A0ABM6MQI1</accession>
<evidence type="ECO:0000313" key="1">
    <source>
        <dbReference type="EMBL" id="ATC35288.1"/>
    </source>
</evidence>